<gene>
    <name evidence="3" type="ORF">BWY43_00015</name>
</gene>
<evidence type="ECO:0000256" key="2">
    <source>
        <dbReference type="HAMAP-Rule" id="MF_00048"/>
    </source>
</evidence>
<dbReference type="InterPro" id="IPR011856">
    <property type="entry name" value="tRNA_endonuc-like_dom_sf"/>
</dbReference>
<reference evidence="3" key="1">
    <citation type="submission" date="2017-02" db="EMBL/GenBank/DDBJ databases">
        <title>Delving into the versatile metabolic prowess of the omnipresent phylum Bacteroidetes.</title>
        <authorList>
            <person name="Nobu M.K."/>
            <person name="Mei R."/>
            <person name="Narihiro T."/>
            <person name="Kuroda K."/>
            <person name="Liu W.-T."/>
        </authorList>
    </citation>
    <scope>NUCLEOTIDE SEQUENCE</scope>
    <source>
        <strain evidence="3">ADurb.Bin280</strain>
    </source>
</reference>
<dbReference type="AlphaFoldDB" id="A0A1V5SHH2"/>
<dbReference type="PANTHER" id="PTHR34039">
    <property type="entry name" value="UPF0102 PROTEIN YRAN"/>
    <property type="match status" value="1"/>
</dbReference>
<dbReference type="SUPFAM" id="SSF52980">
    <property type="entry name" value="Restriction endonuclease-like"/>
    <property type="match status" value="1"/>
</dbReference>
<dbReference type="InterPro" id="IPR011335">
    <property type="entry name" value="Restrct_endonuc-II-like"/>
</dbReference>
<name>A0A1V5SHH2_9BACT</name>
<evidence type="ECO:0000256" key="1">
    <source>
        <dbReference type="ARBA" id="ARBA00006738"/>
    </source>
</evidence>
<comment type="caution">
    <text evidence="3">The sequence shown here is derived from an EMBL/GenBank/DDBJ whole genome shotgun (WGS) entry which is preliminary data.</text>
</comment>
<dbReference type="Gene3D" id="3.40.1350.10">
    <property type="match status" value="1"/>
</dbReference>
<dbReference type="EMBL" id="MWBO01000002">
    <property type="protein sequence ID" value="OQA53442.1"/>
    <property type="molecule type" value="Genomic_DNA"/>
</dbReference>
<dbReference type="GO" id="GO:0003676">
    <property type="term" value="F:nucleic acid binding"/>
    <property type="evidence" value="ECO:0007669"/>
    <property type="project" value="InterPro"/>
</dbReference>
<dbReference type="PANTHER" id="PTHR34039:SF1">
    <property type="entry name" value="UPF0102 PROTEIN YRAN"/>
    <property type="match status" value="1"/>
</dbReference>
<comment type="similarity">
    <text evidence="1 2">Belongs to the UPF0102 family.</text>
</comment>
<dbReference type="InterPro" id="IPR003509">
    <property type="entry name" value="UPF0102_YraN-like"/>
</dbReference>
<sequence length="142" mass="16170">MILAVKINQMAYFKKQTGNYGEDLATDFLQKKGYKILERNLTNHLGEIDILCEGPCKTRSVLAVFQKPNRAIVVVEVKTKSGKDFGEGFEMVNSFKRSKLLFLAKSLQTKYPDRTIRIDVVSINTDSQPPEIKHFENAVEEN</sequence>
<accession>A0A1V5SHH2</accession>
<dbReference type="Pfam" id="PF02021">
    <property type="entry name" value="UPF0102"/>
    <property type="match status" value="1"/>
</dbReference>
<dbReference type="HAMAP" id="MF_00048">
    <property type="entry name" value="UPF0102"/>
    <property type="match status" value="1"/>
</dbReference>
<evidence type="ECO:0000313" key="3">
    <source>
        <dbReference type="EMBL" id="OQA53442.1"/>
    </source>
</evidence>
<protein>
    <recommendedName>
        <fullName evidence="2">UPF0102 protein BWY43_00015</fullName>
    </recommendedName>
</protein>
<proteinExistence type="inferred from homology"/>
<organism evidence="3">
    <name type="scientific">candidate division WS2 bacterium ADurb.Bin280</name>
    <dbReference type="NCBI Taxonomy" id="1852829"/>
    <lineage>
        <taxon>Bacteria</taxon>
        <taxon>candidate division WS2</taxon>
    </lineage>
</organism>
<dbReference type="Proteomes" id="UP000485367">
    <property type="component" value="Unassembled WGS sequence"/>
</dbReference>